<evidence type="ECO:0000256" key="2">
    <source>
        <dbReference type="SAM" id="Phobius"/>
    </source>
</evidence>
<proteinExistence type="predicted"/>
<sequence>MGAGKLSIIGIIVSILAIFSLFVIAARGGLQSDENSGDFEQNVEEDEDDVV</sequence>
<comment type="caution">
    <text evidence="3">The sequence shown here is derived from an EMBL/GenBank/DDBJ whole genome shotgun (WGS) entry which is preliminary data.</text>
</comment>
<feature type="transmembrane region" description="Helical" evidence="2">
    <location>
        <begin position="6"/>
        <end position="26"/>
    </location>
</feature>
<protein>
    <submittedName>
        <fullName evidence="3">Uncharacterized protein</fullName>
    </submittedName>
</protein>
<accession>A0A6V7R1U8</accession>
<keyword evidence="2" id="KW-0472">Membrane</keyword>
<keyword evidence="2" id="KW-0812">Transmembrane</keyword>
<keyword evidence="4" id="KW-1185">Reference proteome</keyword>
<reference evidence="3 4" key="1">
    <citation type="submission" date="2020-07" db="EMBL/GenBank/DDBJ databases">
        <authorList>
            <person name="Criscuolo A."/>
        </authorList>
    </citation>
    <scope>NUCLEOTIDE SEQUENCE [LARGE SCALE GENOMIC DNA]</scope>
    <source>
        <strain evidence="4">CIP 111030</strain>
    </source>
</reference>
<dbReference type="EMBL" id="CAJEWE010000003">
    <property type="protein sequence ID" value="CAD2071014.1"/>
    <property type="molecule type" value="Genomic_DNA"/>
</dbReference>
<name>A0A6V7R1U8_9BACL</name>
<feature type="compositionally biased region" description="Acidic residues" evidence="1">
    <location>
        <begin position="35"/>
        <end position="51"/>
    </location>
</feature>
<feature type="region of interest" description="Disordered" evidence="1">
    <location>
        <begin position="31"/>
        <end position="51"/>
    </location>
</feature>
<dbReference type="Proteomes" id="UP000521032">
    <property type="component" value="Unassembled WGS sequence"/>
</dbReference>
<organism evidence="3 4">
    <name type="scientific">Phocicoccus schoeneichii</name>
    <dbReference type="NCBI Taxonomy" id="1812261"/>
    <lineage>
        <taxon>Bacteria</taxon>
        <taxon>Bacillati</taxon>
        <taxon>Bacillota</taxon>
        <taxon>Bacilli</taxon>
        <taxon>Bacillales</taxon>
        <taxon>Salinicoccaceae</taxon>
        <taxon>Phocicoccus</taxon>
    </lineage>
</organism>
<dbReference type="AlphaFoldDB" id="A0A6V7R1U8"/>
<evidence type="ECO:0000256" key="1">
    <source>
        <dbReference type="SAM" id="MobiDB-lite"/>
    </source>
</evidence>
<evidence type="ECO:0000313" key="4">
    <source>
        <dbReference type="Proteomes" id="UP000521032"/>
    </source>
</evidence>
<gene>
    <name evidence="3" type="ORF">JEOSCH030_00142</name>
</gene>
<evidence type="ECO:0000313" key="3">
    <source>
        <dbReference type="EMBL" id="CAD2071014.1"/>
    </source>
</evidence>
<keyword evidence="2" id="KW-1133">Transmembrane helix</keyword>